<dbReference type="PANTHER" id="PTHR11362">
    <property type="entry name" value="PHOSPHATIDYLETHANOLAMINE-BINDING PROTEIN"/>
    <property type="match status" value="1"/>
</dbReference>
<dbReference type="PANTHER" id="PTHR11362:SF133">
    <property type="entry name" value="LARGE RIBOSOMAL SUBUNIT PROTEIN ML38"/>
    <property type="match status" value="1"/>
</dbReference>
<accession>A0A7R9AAR9</accession>
<dbReference type="GO" id="GO:0005762">
    <property type="term" value="C:mitochondrial large ribosomal subunit"/>
    <property type="evidence" value="ECO:0007669"/>
    <property type="project" value="TreeGrafter"/>
</dbReference>
<evidence type="ECO:0000256" key="2">
    <source>
        <dbReference type="ARBA" id="ARBA00022946"/>
    </source>
</evidence>
<dbReference type="FunFam" id="3.90.280.10:FF:000002">
    <property type="entry name" value="39S ribosomal protein L38, mitochondrial"/>
    <property type="match status" value="1"/>
</dbReference>
<evidence type="ECO:0000256" key="1">
    <source>
        <dbReference type="ARBA" id="ARBA00004173"/>
    </source>
</evidence>
<keyword evidence="2" id="KW-0809">Transit peptide</keyword>
<dbReference type="EMBL" id="LR902465">
    <property type="protein sequence ID" value="CAD7250590.1"/>
    <property type="molecule type" value="Genomic_DNA"/>
</dbReference>
<dbReference type="Gene3D" id="3.90.280.10">
    <property type="entry name" value="PEBP-like"/>
    <property type="match status" value="1"/>
</dbReference>
<evidence type="ECO:0000256" key="9">
    <source>
        <dbReference type="ARBA" id="ARBA00041206"/>
    </source>
</evidence>
<keyword evidence="3" id="KW-0689">Ribosomal protein</keyword>
<evidence type="ECO:0000313" key="11">
    <source>
        <dbReference type="Proteomes" id="UP000677054"/>
    </source>
</evidence>
<dbReference type="EMBL" id="CAJPEV010002948">
    <property type="protein sequence ID" value="CAG0898509.1"/>
    <property type="molecule type" value="Genomic_DNA"/>
</dbReference>
<evidence type="ECO:0000256" key="7">
    <source>
        <dbReference type="ARBA" id="ARBA00038016"/>
    </source>
</evidence>
<evidence type="ECO:0000256" key="3">
    <source>
        <dbReference type="ARBA" id="ARBA00022980"/>
    </source>
</evidence>
<feature type="non-terminal residue" evidence="10">
    <location>
        <position position="1"/>
    </location>
</feature>
<evidence type="ECO:0000256" key="8">
    <source>
        <dbReference type="ARBA" id="ARBA00039444"/>
    </source>
</evidence>
<reference evidence="10" key="1">
    <citation type="submission" date="2020-11" db="EMBL/GenBank/DDBJ databases">
        <authorList>
            <person name="Tran Van P."/>
        </authorList>
    </citation>
    <scope>NUCLEOTIDE SEQUENCE</scope>
</reference>
<dbReference type="CDD" id="cd00866">
    <property type="entry name" value="PEBP_euk"/>
    <property type="match status" value="1"/>
</dbReference>
<keyword evidence="4" id="KW-0175">Coiled coil</keyword>
<dbReference type="GO" id="GO:0005743">
    <property type="term" value="C:mitochondrial inner membrane"/>
    <property type="evidence" value="ECO:0007669"/>
    <property type="project" value="UniProtKB-ARBA"/>
</dbReference>
<dbReference type="AlphaFoldDB" id="A0A7R9AAR9"/>
<dbReference type="Proteomes" id="UP000677054">
    <property type="component" value="Unassembled WGS sequence"/>
</dbReference>
<evidence type="ECO:0000256" key="6">
    <source>
        <dbReference type="ARBA" id="ARBA00023274"/>
    </source>
</evidence>
<dbReference type="SUPFAM" id="SSF49777">
    <property type="entry name" value="PEBP-like"/>
    <property type="match status" value="1"/>
</dbReference>
<proteinExistence type="inferred from homology"/>
<organism evidence="10">
    <name type="scientific">Darwinula stevensoni</name>
    <dbReference type="NCBI Taxonomy" id="69355"/>
    <lineage>
        <taxon>Eukaryota</taxon>
        <taxon>Metazoa</taxon>
        <taxon>Ecdysozoa</taxon>
        <taxon>Arthropoda</taxon>
        <taxon>Crustacea</taxon>
        <taxon>Oligostraca</taxon>
        <taxon>Ostracoda</taxon>
        <taxon>Podocopa</taxon>
        <taxon>Podocopida</taxon>
        <taxon>Darwinulocopina</taxon>
        <taxon>Darwinuloidea</taxon>
        <taxon>Darwinulidae</taxon>
        <taxon>Darwinula</taxon>
    </lineage>
</organism>
<protein>
    <recommendedName>
        <fullName evidence="8">Large ribosomal subunit protein mL38</fullName>
    </recommendedName>
    <alternativeName>
        <fullName evidence="9">39S ribosomal protein L38, mitochondrial</fullName>
    </alternativeName>
</protein>
<dbReference type="InterPro" id="IPR035810">
    <property type="entry name" value="PEBP_euk"/>
</dbReference>
<comment type="similarity">
    <text evidence="7">Belongs to the phosphatidylethanolamine-binding protein family. Mitochondrion-specific ribosomal protein mL38 subfamily.</text>
</comment>
<dbReference type="OrthoDB" id="2153661at2759"/>
<evidence type="ECO:0000256" key="4">
    <source>
        <dbReference type="ARBA" id="ARBA00023054"/>
    </source>
</evidence>
<keyword evidence="5" id="KW-0496">Mitochondrion</keyword>
<evidence type="ECO:0000256" key="5">
    <source>
        <dbReference type="ARBA" id="ARBA00023128"/>
    </source>
</evidence>
<name>A0A7R9AAR9_9CRUS</name>
<keyword evidence="6" id="KW-0687">Ribonucleoprotein</keyword>
<comment type="subcellular location">
    <subcellularLocation>
        <location evidence="1">Mitochondrion</location>
    </subcellularLocation>
</comment>
<dbReference type="InterPro" id="IPR036610">
    <property type="entry name" value="PEBP-like_sf"/>
</dbReference>
<evidence type="ECO:0000313" key="10">
    <source>
        <dbReference type="EMBL" id="CAD7250590.1"/>
    </source>
</evidence>
<sequence>MAAAMPVAVGARSLRGLLSSRSLGVFFTSVRGNKKPAFDFIPTNFTTLKERLEVEASKKYDPQVDYLVDISLPPEEKKPSRKAALTVKGHDSQELVRKLKNTKVDIPLEEVERDWKSSGWSQQVREVATHYDVFQHLFGDAYFYPRVPLHIRYDYDEEFYTPVHFGNAIKPKEACSVPHVRYEVEPGSLWTLVLTTPDGHFRDPQAEYLHWFVGNIPGDQIEKGEIICPYLQPFPARGLGFLRYVFILYKQESRLDYAAIKRPDPCSQLEERTFKTLDFYQERQDLITPAGLAFFQADWDPSLTDFFHQQLGMKEPVFEYDFPPPRMRHQEWFPHQQPFNSYLDRYRDRRDINKDIFLTRMKRVHPFKEEEPGLRYPLAQKVDSKLPSWLKMEQRKMKLKVAKLPLLKTMAVLFSLRPDKSLLDPKFDSYKLSLESLPTYEAEVKN</sequence>
<gene>
    <name evidence="10" type="ORF">DSTB1V02_LOCUS10361</name>
</gene>
<keyword evidence="11" id="KW-1185">Reference proteome</keyword>